<keyword evidence="3" id="KW-1185">Reference proteome</keyword>
<dbReference type="Proteomes" id="UP001319060">
    <property type="component" value="Unassembled WGS sequence"/>
</dbReference>
<gene>
    <name evidence="2" type="ORF">JYA64_12570</name>
</gene>
<reference evidence="2 3" key="1">
    <citation type="submission" date="2021-01" db="EMBL/GenBank/DDBJ databases">
        <title>Genome Sequencing of Type Strains.</title>
        <authorList>
            <person name="Lemaire J.F."/>
            <person name="Inderbitzin P."/>
            <person name="Collins S.B."/>
            <person name="Wespe N."/>
            <person name="Knight-Connoni V."/>
        </authorList>
    </citation>
    <scope>NUCLEOTIDE SEQUENCE [LARGE SCALE GENOMIC DNA]</scope>
    <source>
        <strain evidence="2 3">DSM 14730</strain>
    </source>
</reference>
<evidence type="ECO:0000256" key="1">
    <source>
        <dbReference type="SAM" id="MobiDB-lite"/>
    </source>
</evidence>
<proteinExistence type="predicted"/>
<sequence>MDKKKNKELEKKLERDLRKKFKYKLKKQMEKEINEYPDNSVVALGKKNDADNPEKGRAANEKSKAIVVPICNKAKEKINHLVKKTATIPPALTRSAKTRSNLKKSTTKLGYAPMPLKTTAKNSGARKPDRFW</sequence>
<feature type="compositionally biased region" description="Basic residues" evidence="1">
    <location>
        <begin position="96"/>
        <end position="106"/>
    </location>
</feature>
<name>A0ABS2ZD68_9BACL</name>
<accession>A0ABS2ZD68</accession>
<feature type="region of interest" description="Disordered" evidence="1">
    <location>
        <begin position="90"/>
        <end position="132"/>
    </location>
</feature>
<organism evidence="2 3">
    <name type="scientific">Fictibacillus barbaricus</name>
    <dbReference type="NCBI Taxonomy" id="182136"/>
    <lineage>
        <taxon>Bacteria</taxon>
        <taxon>Bacillati</taxon>
        <taxon>Bacillota</taxon>
        <taxon>Bacilli</taxon>
        <taxon>Bacillales</taxon>
        <taxon>Fictibacillaceae</taxon>
        <taxon>Fictibacillus</taxon>
    </lineage>
</organism>
<dbReference type="EMBL" id="JAFHKS010000043">
    <property type="protein sequence ID" value="MBN3546134.1"/>
    <property type="molecule type" value="Genomic_DNA"/>
</dbReference>
<protein>
    <submittedName>
        <fullName evidence="2">Uncharacterized protein</fullName>
    </submittedName>
</protein>
<evidence type="ECO:0000313" key="3">
    <source>
        <dbReference type="Proteomes" id="UP001319060"/>
    </source>
</evidence>
<comment type="caution">
    <text evidence="2">The sequence shown here is derived from an EMBL/GenBank/DDBJ whole genome shotgun (WGS) entry which is preliminary data.</text>
</comment>
<evidence type="ECO:0000313" key="2">
    <source>
        <dbReference type="EMBL" id="MBN3546134.1"/>
    </source>
</evidence>
<dbReference type="RefSeq" id="WP_188402949.1">
    <property type="nucleotide sequence ID" value="NZ_BMCE01000002.1"/>
</dbReference>